<sequence length="105" mass="11212">MAGWLRELGSRNAGFWKLTRPVAPALHVATLSGYLRLSAASFARLRGKPFRGHAESTASSARPSPQAASHARRRVVWGTLSSSPPVRHLSRGLLGVFPAALSPTT</sequence>
<evidence type="ECO:0000313" key="1">
    <source>
        <dbReference type="EMBL" id="CAI9698345.1"/>
    </source>
</evidence>
<accession>A0ACB0ECM2</accession>
<proteinExistence type="predicted"/>
<organism evidence="1 2">
    <name type="scientific">Rangifer tarandus platyrhynchus</name>
    <name type="common">Svalbard reindeer</name>
    <dbReference type="NCBI Taxonomy" id="3082113"/>
    <lineage>
        <taxon>Eukaryota</taxon>
        <taxon>Metazoa</taxon>
        <taxon>Chordata</taxon>
        <taxon>Craniata</taxon>
        <taxon>Vertebrata</taxon>
        <taxon>Euteleostomi</taxon>
        <taxon>Mammalia</taxon>
        <taxon>Eutheria</taxon>
        <taxon>Laurasiatheria</taxon>
        <taxon>Artiodactyla</taxon>
        <taxon>Ruminantia</taxon>
        <taxon>Pecora</taxon>
        <taxon>Cervidae</taxon>
        <taxon>Odocoileinae</taxon>
        <taxon>Rangifer</taxon>
    </lineage>
</organism>
<dbReference type="EMBL" id="OX596103">
    <property type="protein sequence ID" value="CAI9698345.1"/>
    <property type="molecule type" value="Genomic_DNA"/>
</dbReference>
<reference evidence="1" key="1">
    <citation type="submission" date="2023-05" db="EMBL/GenBank/DDBJ databases">
        <authorList>
            <consortium name="ELIXIR-Norway"/>
        </authorList>
    </citation>
    <scope>NUCLEOTIDE SEQUENCE</scope>
</reference>
<name>A0ACB0ECM2_RANTA</name>
<gene>
    <name evidence="1" type="ORF">MRATA1EN3_LOCUS9558</name>
</gene>
<protein>
    <submittedName>
        <fullName evidence="1">Uncharacterized protein</fullName>
    </submittedName>
</protein>
<dbReference type="Proteomes" id="UP001162501">
    <property type="component" value="Chromosome 19"/>
</dbReference>
<evidence type="ECO:0000313" key="2">
    <source>
        <dbReference type="Proteomes" id="UP001162501"/>
    </source>
</evidence>